<dbReference type="PROSITE" id="PS50297">
    <property type="entry name" value="ANK_REP_REGION"/>
    <property type="match status" value="3"/>
</dbReference>
<protein>
    <submittedName>
        <fullName evidence="4">Ankyrin repeat-containing protein</fullName>
    </submittedName>
</protein>
<evidence type="ECO:0000256" key="1">
    <source>
        <dbReference type="ARBA" id="ARBA00022737"/>
    </source>
</evidence>
<dbReference type="OrthoDB" id="15055at2759"/>
<dbReference type="Pfam" id="PF00023">
    <property type="entry name" value="Ank"/>
    <property type="match status" value="1"/>
</dbReference>
<feature type="repeat" description="ANK" evidence="3">
    <location>
        <begin position="105"/>
        <end position="137"/>
    </location>
</feature>
<evidence type="ECO:0000256" key="3">
    <source>
        <dbReference type="PROSITE-ProRule" id="PRU00023"/>
    </source>
</evidence>
<keyword evidence="5" id="KW-1185">Reference proteome</keyword>
<dbReference type="InterPro" id="IPR002110">
    <property type="entry name" value="Ankyrin_rpt"/>
</dbReference>
<dbReference type="PROSITE" id="PS50088">
    <property type="entry name" value="ANK_REPEAT"/>
    <property type="match status" value="3"/>
</dbReference>
<proteinExistence type="predicted"/>
<evidence type="ECO:0000256" key="2">
    <source>
        <dbReference type="ARBA" id="ARBA00023043"/>
    </source>
</evidence>
<dbReference type="OMA" id="TILWAGE"/>
<dbReference type="Pfam" id="PF12796">
    <property type="entry name" value="Ank_2"/>
    <property type="match status" value="1"/>
</dbReference>
<evidence type="ECO:0000313" key="4">
    <source>
        <dbReference type="EMBL" id="KYQ88870.1"/>
    </source>
</evidence>
<dbReference type="Gene3D" id="1.25.40.20">
    <property type="entry name" value="Ankyrin repeat-containing domain"/>
    <property type="match status" value="1"/>
</dbReference>
<accession>A0A151Z4I5</accession>
<dbReference type="PANTHER" id="PTHR24180">
    <property type="entry name" value="CYCLIN-DEPENDENT KINASE INHIBITOR 2C-RELATED"/>
    <property type="match status" value="1"/>
</dbReference>
<dbReference type="InParanoid" id="A0A151Z4I5"/>
<comment type="caution">
    <text evidence="4">The sequence shown here is derived from an EMBL/GenBank/DDBJ whole genome shotgun (WGS) entry which is preliminary data.</text>
</comment>
<dbReference type="PRINTS" id="PR01415">
    <property type="entry name" value="ANKYRIN"/>
</dbReference>
<dbReference type="PANTHER" id="PTHR24180:SF57">
    <property type="entry name" value="ANKYRIN REPEAT DOMAIN-CONTAINING PROTEIN 39"/>
    <property type="match status" value="1"/>
</dbReference>
<evidence type="ECO:0000313" key="5">
    <source>
        <dbReference type="Proteomes" id="UP000076078"/>
    </source>
</evidence>
<dbReference type="STRING" id="361077.A0A151Z4I5"/>
<feature type="repeat" description="ANK" evidence="3">
    <location>
        <begin position="72"/>
        <end position="104"/>
    </location>
</feature>
<keyword evidence="1" id="KW-0677">Repeat</keyword>
<keyword evidence="2 3" id="KW-0040">ANK repeat</keyword>
<dbReference type="SMART" id="SM00248">
    <property type="entry name" value="ANK"/>
    <property type="match status" value="3"/>
</dbReference>
<reference evidence="4 5" key="1">
    <citation type="submission" date="2015-12" db="EMBL/GenBank/DDBJ databases">
        <title>Dictyostelia acquired genes for synthesis and detection of signals that induce cell-type specialization by lateral gene transfer from prokaryotes.</title>
        <authorList>
            <person name="Gloeckner G."/>
            <person name="Schaap P."/>
        </authorList>
    </citation>
    <scope>NUCLEOTIDE SEQUENCE [LARGE SCALE GENOMIC DNA]</scope>
    <source>
        <strain evidence="4 5">TK</strain>
    </source>
</reference>
<dbReference type="InterPro" id="IPR036770">
    <property type="entry name" value="Ankyrin_rpt-contain_sf"/>
</dbReference>
<feature type="repeat" description="ANK" evidence="3">
    <location>
        <begin position="39"/>
        <end position="71"/>
    </location>
</feature>
<dbReference type="SUPFAM" id="SSF48403">
    <property type="entry name" value="Ankyrin repeat"/>
    <property type="match status" value="1"/>
</dbReference>
<dbReference type="InterPro" id="IPR051637">
    <property type="entry name" value="Ank_repeat_dom-contain_49"/>
</dbReference>
<dbReference type="AlphaFoldDB" id="A0A151Z4I5"/>
<dbReference type="EMBL" id="LODT01000047">
    <property type="protein sequence ID" value="KYQ88870.1"/>
    <property type="molecule type" value="Genomic_DNA"/>
</dbReference>
<gene>
    <name evidence="4" type="ORF">DLAC_10676</name>
</gene>
<sequence length="165" mass="17961">MSDSNQLPKLHEAVLSGDYNDVLKLLENGICKLDDEDFGGLQALHFASRIGDIKIAQLLLSKGSNINAENNFGSTPLHEAVRRGEVDMVKFLISAGADLSIGDIDSNTPLHLAVMCEDGELIPILLAAGAPLNVKNKDDETPIQVTEDTEIIEFIQAYQKLHPQQ</sequence>
<organism evidence="4 5">
    <name type="scientific">Tieghemostelium lacteum</name>
    <name type="common">Slime mold</name>
    <name type="synonym">Dictyostelium lacteum</name>
    <dbReference type="NCBI Taxonomy" id="361077"/>
    <lineage>
        <taxon>Eukaryota</taxon>
        <taxon>Amoebozoa</taxon>
        <taxon>Evosea</taxon>
        <taxon>Eumycetozoa</taxon>
        <taxon>Dictyostelia</taxon>
        <taxon>Dictyosteliales</taxon>
        <taxon>Raperosteliaceae</taxon>
        <taxon>Tieghemostelium</taxon>
    </lineage>
</organism>
<name>A0A151Z4I5_TIELA</name>
<dbReference type="Proteomes" id="UP000076078">
    <property type="component" value="Unassembled WGS sequence"/>
</dbReference>